<dbReference type="EMBL" id="CM046397">
    <property type="protein sequence ID" value="KAI8533593.1"/>
    <property type="molecule type" value="Genomic_DNA"/>
</dbReference>
<name>A0ACC0LZS6_RHOML</name>
<organism evidence="1 2">
    <name type="scientific">Rhododendron molle</name>
    <name type="common">Chinese azalea</name>
    <name type="synonym">Azalea mollis</name>
    <dbReference type="NCBI Taxonomy" id="49168"/>
    <lineage>
        <taxon>Eukaryota</taxon>
        <taxon>Viridiplantae</taxon>
        <taxon>Streptophyta</taxon>
        <taxon>Embryophyta</taxon>
        <taxon>Tracheophyta</taxon>
        <taxon>Spermatophyta</taxon>
        <taxon>Magnoliopsida</taxon>
        <taxon>eudicotyledons</taxon>
        <taxon>Gunneridae</taxon>
        <taxon>Pentapetalae</taxon>
        <taxon>asterids</taxon>
        <taxon>Ericales</taxon>
        <taxon>Ericaceae</taxon>
        <taxon>Ericoideae</taxon>
        <taxon>Rhodoreae</taxon>
        <taxon>Rhododendron</taxon>
    </lineage>
</organism>
<keyword evidence="2" id="KW-1185">Reference proteome</keyword>
<evidence type="ECO:0000313" key="2">
    <source>
        <dbReference type="Proteomes" id="UP001062846"/>
    </source>
</evidence>
<comment type="caution">
    <text evidence="1">The sequence shown here is derived from an EMBL/GenBank/DDBJ whole genome shotgun (WGS) entry which is preliminary data.</text>
</comment>
<dbReference type="Proteomes" id="UP001062846">
    <property type="component" value="Chromosome 10"/>
</dbReference>
<accession>A0ACC0LZS6</accession>
<protein>
    <submittedName>
        <fullName evidence="1">Uncharacterized protein</fullName>
    </submittedName>
</protein>
<proteinExistence type="predicted"/>
<sequence>MLNRKPSLSKKHLVLSSSDPPFKNEMETHTSLASESQATDGNDLDRDSLLFNDIWDSYVALDDSTD</sequence>
<gene>
    <name evidence="1" type="ORF">RHMOL_Rhmol10G0022300</name>
</gene>
<reference evidence="1" key="1">
    <citation type="submission" date="2022-02" db="EMBL/GenBank/DDBJ databases">
        <title>Plant Genome Project.</title>
        <authorList>
            <person name="Zhang R.-G."/>
        </authorList>
    </citation>
    <scope>NUCLEOTIDE SEQUENCE</scope>
    <source>
        <strain evidence="1">AT1</strain>
    </source>
</reference>
<evidence type="ECO:0000313" key="1">
    <source>
        <dbReference type="EMBL" id="KAI8533593.1"/>
    </source>
</evidence>